<gene>
    <name evidence="3" type="ORF">ACFYXQ_18965</name>
</gene>
<evidence type="ECO:0000256" key="1">
    <source>
        <dbReference type="SAM" id="MobiDB-lite"/>
    </source>
</evidence>
<evidence type="ECO:0000313" key="4">
    <source>
        <dbReference type="Proteomes" id="UP001601992"/>
    </source>
</evidence>
<feature type="region of interest" description="Disordered" evidence="1">
    <location>
        <begin position="168"/>
        <end position="197"/>
    </location>
</feature>
<reference evidence="3 4" key="1">
    <citation type="submission" date="2024-10" db="EMBL/GenBank/DDBJ databases">
        <title>The Natural Products Discovery Center: Release of the First 8490 Sequenced Strains for Exploring Actinobacteria Biosynthetic Diversity.</title>
        <authorList>
            <person name="Kalkreuter E."/>
            <person name="Kautsar S.A."/>
            <person name="Yang D."/>
            <person name="Bader C.D."/>
            <person name="Teijaro C.N."/>
            <person name="Fluegel L."/>
            <person name="Davis C.M."/>
            <person name="Simpson J.R."/>
            <person name="Lauterbach L."/>
            <person name="Steele A.D."/>
            <person name="Gui C."/>
            <person name="Meng S."/>
            <person name="Li G."/>
            <person name="Viehrig K."/>
            <person name="Ye F."/>
            <person name="Su P."/>
            <person name="Kiefer A.F."/>
            <person name="Nichols A."/>
            <person name="Cepeda A.J."/>
            <person name="Yan W."/>
            <person name="Fan B."/>
            <person name="Jiang Y."/>
            <person name="Adhikari A."/>
            <person name="Zheng C.-J."/>
            <person name="Schuster L."/>
            <person name="Cowan T.M."/>
            <person name="Smanski M.J."/>
            <person name="Chevrette M.G."/>
            <person name="De Carvalho L.P.S."/>
            <person name="Shen B."/>
        </authorList>
    </citation>
    <scope>NUCLEOTIDE SEQUENCE [LARGE SCALE GENOMIC DNA]</scope>
    <source>
        <strain evidence="3 4">NPDC002593</strain>
    </source>
</reference>
<dbReference type="SUPFAM" id="SSF50475">
    <property type="entry name" value="FMN-binding split barrel"/>
    <property type="match status" value="1"/>
</dbReference>
<dbReference type="EMBL" id="JBIAQY010000006">
    <property type="protein sequence ID" value="MFF3569859.1"/>
    <property type="molecule type" value="Genomic_DNA"/>
</dbReference>
<sequence length="197" mass="22010">MAKEFSRLDDQLRQFIRAQAMFFVASAPSEGGRVNLSPKGYQDTFAILDDHTVAYLDLFGSGAETIAHIRENGRITLMFCSFTRNSRILRLFGTGRVVRPDDPEFSDLRTHFGTDHPGVRAVVVIRVERIADACGYSVPYYELVGERPVLDAHHARQPDEKFAHRIAGDNSHSIDGLPALDPDHPLPSDIPRPDQPT</sequence>
<name>A0ABW6S0U9_9NOCA</name>
<dbReference type="Gene3D" id="2.30.110.10">
    <property type="entry name" value="Electron Transport, Fmn-binding Protein, Chain A"/>
    <property type="match status" value="1"/>
</dbReference>
<feature type="compositionally biased region" description="Pro residues" evidence="1">
    <location>
        <begin position="188"/>
        <end position="197"/>
    </location>
</feature>
<evidence type="ECO:0000259" key="2">
    <source>
        <dbReference type="Pfam" id="PF01243"/>
    </source>
</evidence>
<evidence type="ECO:0000313" key="3">
    <source>
        <dbReference type="EMBL" id="MFF3569859.1"/>
    </source>
</evidence>
<dbReference type="Pfam" id="PF01243">
    <property type="entry name" value="PNPOx_N"/>
    <property type="match status" value="1"/>
</dbReference>
<organism evidence="3 4">
    <name type="scientific">Nocardia jiangxiensis</name>
    <dbReference type="NCBI Taxonomy" id="282685"/>
    <lineage>
        <taxon>Bacteria</taxon>
        <taxon>Bacillati</taxon>
        <taxon>Actinomycetota</taxon>
        <taxon>Actinomycetes</taxon>
        <taxon>Mycobacteriales</taxon>
        <taxon>Nocardiaceae</taxon>
        <taxon>Nocardia</taxon>
    </lineage>
</organism>
<comment type="caution">
    <text evidence="3">The sequence shown here is derived from an EMBL/GenBank/DDBJ whole genome shotgun (WGS) entry which is preliminary data.</text>
</comment>
<proteinExistence type="predicted"/>
<feature type="domain" description="Pyridoxamine 5'-phosphate oxidase N-terminal" evidence="2">
    <location>
        <begin position="8"/>
        <end position="131"/>
    </location>
</feature>
<dbReference type="Proteomes" id="UP001601992">
    <property type="component" value="Unassembled WGS sequence"/>
</dbReference>
<accession>A0ABW6S0U9</accession>
<dbReference type="InterPro" id="IPR012349">
    <property type="entry name" value="Split_barrel_FMN-bd"/>
</dbReference>
<dbReference type="PANTHER" id="PTHR39336:SF1">
    <property type="entry name" value="PYRIDOXAMINE PHOSPHATE OXIDASE FAMILY PROTEIN (AFU_ORTHOLOGUE AFUA_6G11440)"/>
    <property type="match status" value="1"/>
</dbReference>
<dbReference type="PANTHER" id="PTHR39336">
    <property type="entry name" value="PYRIDOXAMINE PHOSPHATE OXIDASE FAMILY PROTEIN (AFU_ORTHOLOGUE AFUA_6G11440)"/>
    <property type="match status" value="1"/>
</dbReference>
<protein>
    <submittedName>
        <fullName evidence="3">Pyridoxamine 5'-phosphate oxidase family protein</fullName>
    </submittedName>
</protein>
<dbReference type="InterPro" id="IPR011576">
    <property type="entry name" value="Pyridox_Oxase_N"/>
</dbReference>
<keyword evidence="4" id="KW-1185">Reference proteome</keyword>
<dbReference type="RefSeq" id="WP_040832464.1">
    <property type="nucleotide sequence ID" value="NZ_JBIAQY010000006.1"/>
</dbReference>